<dbReference type="CDD" id="cd09076">
    <property type="entry name" value="L1-EN"/>
    <property type="match status" value="1"/>
</dbReference>
<proteinExistence type="predicted"/>
<gene>
    <name evidence="2" type="ORF">P4O66_020515</name>
</gene>
<organism evidence="2 3">
    <name type="scientific">Electrophorus voltai</name>
    <dbReference type="NCBI Taxonomy" id="2609070"/>
    <lineage>
        <taxon>Eukaryota</taxon>
        <taxon>Metazoa</taxon>
        <taxon>Chordata</taxon>
        <taxon>Craniata</taxon>
        <taxon>Vertebrata</taxon>
        <taxon>Euteleostomi</taxon>
        <taxon>Actinopterygii</taxon>
        <taxon>Neopterygii</taxon>
        <taxon>Teleostei</taxon>
        <taxon>Ostariophysi</taxon>
        <taxon>Gymnotiformes</taxon>
        <taxon>Gymnotoidei</taxon>
        <taxon>Gymnotidae</taxon>
        <taxon>Electrophorus</taxon>
    </lineage>
</organism>
<comment type="caution">
    <text evidence="2">The sequence shown here is derived from an EMBL/GenBank/DDBJ whole genome shotgun (WGS) entry which is preliminary data.</text>
</comment>
<dbReference type="InterPro" id="IPR036691">
    <property type="entry name" value="Endo/exonu/phosph_ase_sf"/>
</dbReference>
<keyword evidence="3" id="KW-1185">Reference proteome</keyword>
<dbReference type="CDD" id="cd01650">
    <property type="entry name" value="RT_nLTR_like"/>
    <property type="match status" value="1"/>
</dbReference>
<dbReference type="InterPro" id="IPR000477">
    <property type="entry name" value="RT_dom"/>
</dbReference>
<dbReference type="Gene3D" id="3.60.10.10">
    <property type="entry name" value="Endonuclease/exonuclease/phosphatase"/>
    <property type="match status" value="1"/>
</dbReference>
<dbReference type="PROSITE" id="PS50878">
    <property type="entry name" value="RT_POL"/>
    <property type="match status" value="1"/>
</dbReference>
<dbReference type="PANTHER" id="PTHR47027">
    <property type="entry name" value="REVERSE TRANSCRIPTASE DOMAIN-CONTAINING PROTEIN"/>
    <property type="match status" value="1"/>
</dbReference>
<sequence length="826" mass="93461">RWRGSYYLFSPECYKLINPAVNKSQLATIAIQVSLAQLISEPDDVALHLHDDLPDGTEFFQHVAFKCSANMMEVVDGVKYITDKMKSEEEEEGEDEGQRGPGFNLMVLEQTREGVQCPMQTGTFDAKMISKLGTWNVRTLCEGGKFAQLLYEFDNYNLDILGVSEMHWTGSGKIVSDGKSVLYSGHEEHHIHGVRLVLSKKASCALLGWKPVNDRIITARFQSRHAKTSIIQVYAPTEDSDDNQKDTFYGLLQDTIDEILTHDVKLLIGDFNAQITDVRRGLENVIGPHSSGRQTNDNGEQLLSFSNMNNFCIGNTYFRHKNIHKKTWRLPDGATYNEIDFICISRRWRSALLDVRAYRGADVGSDHYLLEGPAAVQQFQLELRNRFELLQDAGDIDEYWMALKQAVIEMVKETVGRQCGTQKERWIRDPTWSLIDERKIAKCRREQAKADPDKETTAERYRQLDRAVKQSCKSDKKAWFECKGAEAHEAASKNDNKTLYCIVRELTGAWSNSSAPIKNKDGMFLLTREEQDVRWVEHFKETLNQPTPANTYDFGATPPSPDLVVNLDLITIEETKVAIRTLKANKAPGLDEIAPETLKHGGDAIVNTLTVLLNKCWQDQSIPSDWGKGFLGKSSAACSEQIYMLCNIIEQCIEFQRPLLINFIDFKKASDSVQRGSLWKVLRAYGIPQRFVNVFQNLYISSSCCVRTDDCYTDFFNIKTGVKQGCILSSILFLLAVDYVMKKVMMSPVTGIPWTNGSHVTDLDFADDIALLANTKPALQSMTTCLEGKAEKVGLRIYTDKTKVMRVNRQTKVQITIGQQTVEDID</sequence>
<dbReference type="SUPFAM" id="SSF56672">
    <property type="entry name" value="DNA/RNA polymerases"/>
    <property type="match status" value="1"/>
</dbReference>
<evidence type="ECO:0000313" key="3">
    <source>
        <dbReference type="Proteomes" id="UP001239994"/>
    </source>
</evidence>
<reference evidence="2" key="1">
    <citation type="submission" date="2023-03" db="EMBL/GenBank/DDBJ databases">
        <title>Electrophorus voltai genome.</title>
        <authorList>
            <person name="Bian C."/>
        </authorList>
    </citation>
    <scope>NUCLEOTIDE SEQUENCE</scope>
    <source>
        <strain evidence="2">CB-2022</strain>
        <tissue evidence="2">Muscle</tissue>
    </source>
</reference>
<accession>A0AAD9E4W8</accession>
<feature type="non-terminal residue" evidence="2">
    <location>
        <position position="826"/>
    </location>
</feature>
<feature type="domain" description="Reverse transcriptase" evidence="1">
    <location>
        <begin position="507"/>
        <end position="817"/>
    </location>
</feature>
<dbReference type="AlphaFoldDB" id="A0AAD9E4W8"/>
<evidence type="ECO:0000259" key="1">
    <source>
        <dbReference type="PROSITE" id="PS50878"/>
    </source>
</evidence>
<protein>
    <recommendedName>
        <fullName evidence="1">Reverse transcriptase domain-containing protein</fullName>
    </recommendedName>
</protein>
<evidence type="ECO:0000313" key="2">
    <source>
        <dbReference type="EMBL" id="KAK1804513.1"/>
    </source>
</evidence>
<dbReference type="SUPFAM" id="SSF56219">
    <property type="entry name" value="DNase I-like"/>
    <property type="match status" value="1"/>
</dbReference>
<dbReference type="EMBL" id="JAROKS010000004">
    <property type="protein sequence ID" value="KAK1804513.1"/>
    <property type="molecule type" value="Genomic_DNA"/>
</dbReference>
<name>A0AAD9E4W8_9TELE</name>
<dbReference type="InterPro" id="IPR043502">
    <property type="entry name" value="DNA/RNA_pol_sf"/>
</dbReference>
<dbReference type="Proteomes" id="UP001239994">
    <property type="component" value="Unassembled WGS sequence"/>
</dbReference>
<dbReference type="PANTHER" id="PTHR47027:SF25">
    <property type="entry name" value="REVERSE TRANSCRIPTASE DOMAIN-CONTAINING PROTEIN"/>
    <property type="match status" value="1"/>
</dbReference>
<dbReference type="Pfam" id="PF00078">
    <property type="entry name" value="RVT_1"/>
    <property type="match status" value="1"/>
</dbReference>